<dbReference type="EMBL" id="CM056742">
    <property type="protein sequence ID" value="KAJ8675108.1"/>
    <property type="molecule type" value="Genomic_DNA"/>
</dbReference>
<dbReference type="Proteomes" id="UP001239111">
    <property type="component" value="Chromosome 2"/>
</dbReference>
<accession>A0ACC2NW83</accession>
<evidence type="ECO:0000313" key="2">
    <source>
        <dbReference type="Proteomes" id="UP001239111"/>
    </source>
</evidence>
<protein>
    <submittedName>
        <fullName evidence="1">Uncharacterized protein</fullName>
    </submittedName>
</protein>
<sequence length="771" mass="89200">MSDDDKIKYRGHHKIISTDEYVCDYCPLVLSHQASMRKHISRKHGDLHAETMKNDTASKLSDSISESDSSDTEDNPKIESERVDFKGFYKIVKTGEFHCNYCPFKISNKSSIRSHVVRKHKELLESGFASKEADESVKRNDSDCVSFDPEDDSRIEGDRIDFKGFHQMTKTGEFGCNFCPFTISNKSSIRSHVVRKHKELLERELASKKADESVQNDDSNDQLKQECSSDEKSEDALPHEVLKVVLKEGKSKVKLSPVDIVRRCFRKSSSQSVYRCPTCPYKSRKRSNFRDHLRRQHPTIWSNFRKPKIVDHPLQLKHKCLYCPIEYFSRASLRSHVARVHRKGENREDAVVSPGLTQALTGYACYLCDFIGSSLPSLKRHVNRVHEDTDMYHGQIPATSFDCDACNFQCENRKEMKDHIEGHKPKPSIDGRYKCTDCDFDANLPGIVQLHMSVTHLPPKITKIPDHVNCDRCDFTCINKRVMEWHKEQHDLPPERARQILTCHECGFFSWNKTLLRRHILKKHEEPTEGCEVYMGLKSERRRKEPVHVPIPCSHCSYIAKNKTTLDFHVIRKHTGSLEHECEHCGKKFKLNHDLTRHVKVKHLDTKIYICDVCGQVYNTSNGLYTHQRYAHFKREFACHLCPKRLANQANLDEHILKQHEQRQDFICEECGKIFKESRTLKAHLRIHTGYKPYVCKVCNKSFGKGSGLRQHMLIHSDQRLYICDICGKSYAQKTGLICHRKSHPGPLPPLPALPRVAVDRVLSRLLHGRE</sequence>
<proteinExistence type="predicted"/>
<organism evidence="1 2">
    <name type="scientific">Eretmocerus hayati</name>
    <dbReference type="NCBI Taxonomy" id="131215"/>
    <lineage>
        <taxon>Eukaryota</taxon>
        <taxon>Metazoa</taxon>
        <taxon>Ecdysozoa</taxon>
        <taxon>Arthropoda</taxon>
        <taxon>Hexapoda</taxon>
        <taxon>Insecta</taxon>
        <taxon>Pterygota</taxon>
        <taxon>Neoptera</taxon>
        <taxon>Endopterygota</taxon>
        <taxon>Hymenoptera</taxon>
        <taxon>Apocrita</taxon>
        <taxon>Proctotrupomorpha</taxon>
        <taxon>Chalcidoidea</taxon>
        <taxon>Aphelinidae</taxon>
        <taxon>Aphelininae</taxon>
        <taxon>Eretmocerus</taxon>
    </lineage>
</organism>
<reference evidence="1" key="1">
    <citation type="submission" date="2023-04" db="EMBL/GenBank/DDBJ databases">
        <title>A chromosome-level genome assembly of the parasitoid wasp Eretmocerus hayati.</title>
        <authorList>
            <person name="Zhong Y."/>
            <person name="Liu S."/>
            <person name="Liu Y."/>
        </authorList>
    </citation>
    <scope>NUCLEOTIDE SEQUENCE</scope>
    <source>
        <strain evidence="1">ZJU_SS_LIU_2023</strain>
    </source>
</reference>
<gene>
    <name evidence="1" type="ORF">QAD02_010894</name>
</gene>
<name>A0ACC2NW83_9HYME</name>
<evidence type="ECO:0000313" key="1">
    <source>
        <dbReference type="EMBL" id="KAJ8675108.1"/>
    </source>
</evidence>
<comment type="caution">
    <text evidence="1">The sequence shown here is derived from an EMBL/GenBank/DDBJ whole genome shotgun (WGS) entry which is preliminary data.</text>
</comment>
<keyword evidence="2" id="KW-1185">Reference proteome</keyword>